<protein>
    <submittedName>
        <fullName evidence="1">Uncharacterized protein</fullName>
    </submittedName>
</protein>
<dbReference type="AlphaFoldDB" id="A0A8S3F8M0"/>
<accession>A0A8S3F8M0</accession>
<reference evidence="1" key="1">
    <citation type="submission" date="2021-02" db="EMBL/GenBank/DDBJ databases">
        <authorList>
            <person name="Nowell W R."/>
        </authorList>
    </citation>
    <scope>NUCLEOTIDE SEQUENCE</scope>
</reference>
<organism evidence="1 2">
    <name type="scientific">Rotaria magnacalcarata</name>
    <dbReference type="NCBI Taxonomy" id="392030"/>
    <lineage>
        <taxon>Eukaryota</taxon>
        <taxon>Metazoa</taxon>
        <taxon>Spiralia</taxon>
        <taxon>Gnathifera</taxon>
        <taxon>Rotifera</taxon>
        <taxon>Eurotatoria</taxon>
        <taxon>Bdelloidea</taxon>
        <taxon>Philodinida</taxon>
        <taxon>Philodinidae</taxon>
        <taxon>Rotaria</taxon>
    </lineage>
</organism>
<gene>
    <name evidence="1" type="ORF">SMN809_LOCUS62039</name>
</gene>
<sequence length="48" mass="5744">QLREKIIDLEKQIDLMRKAIADNDDEIAFYNAELQRIRADYIYSKIIS</sequence>
<dbReference type="EMBL" id="CAJOBI010254022">
    <property type="protein sequence ID" value="CAF5109658.1"/>
    <property type="molecule type" value="Genomic_DNA"/>
</dbReference>
<dbReference type="Proteomes" id="UP000676336">
    <property type="component" value="Unassembled WGS sequence"/>
</dbReference>
<evidence type="ECO:0000313" key="2">
    <source>
        <dbReference type="Proteomes" id="UP000676336"/>
    </source>
</evidence>
<comment type="caution">
    <text evidence="1">The sequence shown here is derived from an EMBL/GenBank/DDBJ whole genome shotgun (WGS) entry which is preliminary data.</text>
</comment>
<name>A0A8S3F8M0_9BILA</name>
<proteinExistence type="predicted"/>
<feature type="non-terminal residue" evidence="1">
    <location>
        <position position="1"/>
    </location>
</feature>
<evidence type="ECO:0000313" key="1">
    <source>
        <dbReference type="EMBL" id="CAF5109658.1"/>
    </source>
</evidence>